<dbReference type="InterPro" id="IPR001597">
    <property type="entry name" value="ArAA_b-elim_lyase/Thr_aldolase"/>
</dbReference>
<evidence type="ECO:0000256" key="2">
    <source>
        <dbReference type="ARBA" id="ARBA00006966"/>
    </source>
</evidence>
<dbReference type="Gene3D" id="3.40.640.10">
    <property type="entry name" value="Type I PLP-dependent aspartate aminotransferase-like (Major domain)"/>
    <property type="match status" value="1"/>
</dbReference>
<dbReference type="NCBIfam" id="NF041359">
    <property type="entry name" value="GntG_guanitoxin"/>
    <property type="match status" value="1"/>
</dbReference>
<evidence type="ECO:0000313" key="7">
    <source>
        <dbReference type="EMBL" id="XBO43009.1"/>
    </source>
</evidence>
<name>A0AAU7JSC8_9MICO</name>
<dbReference type="InterPro" id="IPR015424">
    <property type="entry name" value="PyrdxlP-dep_Trfase"/>
</dbReference>
<keyword evidence="4" id="KW-0456">Lyase</keyword>
<dbReference type="EMBL" id="CP157483">
    <property type="protein sequence ID" value="XBO43009.1"/>
    <property type="molecule type" value="Genomic_DNA"/>
</dbReference>
<dbReference type="InterPro" id="IPR015421">
    <property type="entry name" value="PyrdxlP-dep_Trfase_major"/>
</dbReference>
<dbReference type="Pfam" id="PF01212">
    <property type="entry name" value="Beta_elim_lyase"/>
    <property type="match status" value="1"/>
</dbReference>
<dbReference type="GO" id="GO:0005829">
    <property type="term" value="C:cytosol"/>
    <property type="evidence" value="ECO:0007669"/>
    <property type="project" value="TreeGrafter"/>
</dbReference>
<feature type="modified residue" description="N6-(pyridoxal phosphate)lysine" evidence="5">
    <location>
        <position position="205"/>
    </location>
</feature>
<dbReference type="InterPro" id="IPR015422">
    <property type="entry name" value="PyrdxlP-dep_Trfase_small"/>
</dbReference>
<evidence type="ECO:0000259" key="6">
    <source>
        <dbReference type="Pfam" id="PF01212"/>
    </source>
</evidence>
<feature type="domain" description="Aromatic amino acid beta-eliminating lyase/threonine aldolase" evidence="6">
    <location>
        <begin position="8"/>
        <end position="292"/>
    </location>
</feature>
<comment type="similarity">
    <text evidence="2">Belongs to the threonine aldolase family.</text>
</comment>
<protein>
    <submittedName>
        <fullName evidence="7">GntG family PLP-dependent aldolase</fullName>
    </submittedName>
</protein>
<organism evidence="7">
    <name type="scientific">Pedococcus sp. KACC 23699</name>
    <dbReference type="NCBI Taxonomy" id="3149228"/>
    <lineage>
        <taxon>Bacteria</taxon>
        <taxon>Bacillati</taxon>
        <taxon>Actinomycetota</taxon>
        <taxon>Actinomycetes</taxon>
        <taxon>Micrococcales</taxon>
        <taxon>Intrasporangiaceae</taxon>
        <taxon>Pedococcus</taxon>
    </lineage>
</organism>
<dbReference type="InterPro" id="IPR023603">
    <property type="entry name" value="Low_specificity_L-TA-like"/>
</dbReference>
<proteinExistence type="inferred from homology"/>
<keyword evidence="3" id="KW-0663">Pyridoxal phosphate</keyword>
<dbReference type="PANTHER" id="PTHR48097:SF9">
    <property type="entry name" value="L-THREONINE ALDOLASE"/>
    <property type="match status" value="1"/>
</dbReference>
<reference evidence="7" key="1">
    <citation type="submission" date="2024-05" db="EMBL/GenBank/DDBJ databases">
        <authorList>
            <person name="Kim S."/>
            <person name="Heo J."/>
            <person name="Choi H."/>
            <person name="Choi Y."/>
            <person name="Kwon S.-W."/>
            <person name="Kim Y."/>
        </authorList>
    </citation>
    <scope>NUCLEOTIDE SEQUENCE</scope>
    <source>
        <strain evidence="7">KACC 23699</strain>
    </source>
</reference>
<dbReference type="GO" id="GO:0006567">
    <property type="term" value="P:L-threonine catabolic process"/>
    <property type="evidence" value="ECO:0007669"/>
    <property type="project" value="TreeGrafter"/>
</dbReference>
<sequence length="353" mass="36993">MPAAIDVDLLSDTLTRPTEAMRRAMSTAAVGDDVFGEDPTVRELEERVAGLLGHEDALFTPTGSMANQLGLRLHVTPGEELIADSLAHVLRAEMGAAAALSGLSSRSWVARRGLLDAADPLALMIPDGGTYQVNTRLVVVENTHNFGGGTVQPLDQIEALRAGTQPRGVAMHLDGARLWNAHVATGVALADYGQHFDTVSVCLSKGLGAPVGSVLVGSRDRMAAARIWRKRFGGGMRQVGILAAAGLHALDHHVERLADDHARAHRFATAAAQAAPGSIDPGTVQTNIVVLDVSVAGWTSAAFVEEAGRRGIRLYPVSPTGVRLVWHLNVDDAGTDRAVAGLVPLLEQGPAAA</sequence>
<dbReference type="PANTHER" id="PTHR48097">
    <property type="entry name" value="L-THREONINE ALDOLASE-RELATED"/>
    <property type="match status" value="1"/>
</dbReference>
<accession>A0AAU7JSC8</accession>
<gene>
    <name evidence="7" type="ORF">ABEG17_15770</name>
</gene>
<dbReference type="SUPFAM" id="SSF53383">
    <property type="entry name" value="PLP-dependent transferases"/>
    <property type="match status" value="1"/>
</dbReference>
<dbReference type="RefSeq" id="WP_406830435.1">
    <property type="nucleotide sequence ID" value="NZ_CP157483.1"/>
</dbReference>
<evidence type="ECO:0000256" key="5">
    <source>
        <dbReference type="PIRSR" id="PIRSR017617-1"/>
    </source>
</evidence>
<evidence type="ECO:0000256" key="1">
    <source>
        <dbReference type="ARBA" id="ARBA00001933"/>
    </source>
</evidence>
<comment type="cofactor">
    <cofactor evidence="1">
        <name>pyridoxal 5'-phosphate</name>
        <dbReference type="ChEBI" id="CHEBI:597326"/>
    </cofactor>
</comment>
<dbReference type="GO" id="GO:0008732">
    <property type="term" value="F:L-allo-threonine aldolase activity"/>
    <property type="evidence" value="ECO:0007669"/>
    <property type="project" value="TreeGrafter"/>
</dbReference>
<dbReference type="GO" id="GO:0006545">
    <property type="term" value="P:glycine biosynthetic process"/>
    <property type="evidence" value="ECO:0007669"/>
    <property type="project" value="TreeGrafter"/>
</dbReference>
<evidence type="ECO:0000256" key="3">
    <source>
        <dbReference type="ARBA" id="ARBA00022898"/>
    </source>
</evidence>
<evidence type="ECO:0000256" key="4">
    <source>
        <dbReference type="ARBA" id="ARBA00023239"/>
    </source>
</evidence>
<dbReference type="PIRSF" id="PIRSF017617">
    <property type="entry name" value="Thr_aldolase"/>
    <property type="match status" value="1"/>
</dbReference>
<dbReference type="Gene3D" id="3.90.1150.10">
    <property type="entry name" value="Aspartate Aminotransferase, domain 1"/>
    <property type="match status" value="1"/>
</dbReference>
<dbReference type="FunFam" id="3.40.640.10:FF:000030">
    <property type="entry name" value="Low-specificity L-threonine aldolase"/>
    <property type="match status" value="1"/>
</dbReference>
<dbReference type="AlphaFoldDB" id="A0AAU7JSC8"/>